<evidence type="ECO:0000313" key="7">
    <source>
        <dbReference type="EMBL" id="KAJ8925612.1"/>
    </source>
</evidence>
<feature type="region of interest" description="Disordered" evidence="5">
    <location>
        <begin position="630"/>
        <end position="672"/>
    </location>
</feature>
<dbReference type="Pfam" id="PF00069">
    <property type="entry name" value="Pkinase"/>
    <property type="match status" value="1"/>
</dbReference>
<proteinExistence type="predicted"/>
<dbReference type="GO" id="GO:0004674">
    <property type="term" value="F:protein serine/threonine kinase activity"/>
    <property type="evidence" value="ECO:0007669"/>
    <property type="project" value="UniProtKB-EC"/>
</dbReference>
<feature type="binding site" evidence="4">
    <location>
        <position position="95"/>
    </location>
    <ligand>
        <name>ATP</name>
        <dbReference type="ChEBI" id="CHEBI:30616"/>
    </ligand>
</feature>
<feature type="domain" description="Protein kinase" evidence="6">
    <location>
        <begin position="63"/>
        <end position="347"/>
    </location>
</feature>
<dbReference type="Proteomes" id="UP001159042">
    <property type="component" value="Unassembled WGS sequence"/>
</dbReference>
<comment type="caution">
    <text evidence="7">The sequence shown here is derived from an EMBL/GenBank/DDBJ whole genome shotgun (WGS) entry which is preliminary data.</text>
</comment>
<name>A0AAV8WHA6_9CUCU</name>
<dbReference type="PROSITE" id="PS00107">
    <property type="entry name" value="PROTEIN_KINASE_ATP"/>
    <property type="match status" value="1"/>
</dbReference>
<sequence length="672" mass="75405">MFCSVHVRLNLSIICLCRELSFFDNKFFRMPKAALKKKAANGYKLAEPLPKGEILEDVSKKTWKLGSAIGQGGFGEIYEAQEAGASGSKYPYVVKIEPHTNGPLFVEMHFYMRNAKPAEIDEFKAEKKLKTFGMPLYLGSGSHEFKSEKYRFVVMEKFGTDLWKLFLENNRIFPPDTVFKLGIQILDVLEYMHRRGYVHADIKGANILMGLAKGATNQAFLVDFGLATKFTTEKEFKPNPKKAHDGTIEYLSRDAHKGVQTRRGDLEILAYNLIQWLGCTLPWENNLSVPNTVHQSKEEHMNDVQKMNKACFGKNTPPGAIVDYLNYLKTLKFNTEPDYKKIRKIFISGIKDAGGSENSPLVFSASKRTPQKRKIDSATTSSPKRKLGKGRKVKKPTESGDEDDVKGEQVPPKRKLRRGRDAITPADGETMNAEEDDTDELSPKRKAGRDRTVINPTDNEVENVGAEIPSKITSRKGRKAISPIDDKETQNMVDNTSVEEVTDGKHSDVDEEDMAKDDIVDDEAKPRRRVGRPKKNNVTKTATSDKANDGVSASLKIKDNPEVGATNGATDPFEGYTDAMKEIMQKKLKKGKSKRAESNKLQDTNSMEGYNQSMKELALKKKERLRQKVVKNKGIESACNENAKSSAGLRRGNRLRDRKVPSYVDQVESDSD</sequence>
<dbReference type="Gene3D" id="1.10.510.10">
    <property type="entry name" value="Transferase(Phosphotransferase) domain 1"/>
    <property type="match status" value="1"/>
</dbReference>
<dbReference type="SUPFAM" id="SSF56112">
    <property type="entry name" value="Protein kinase-like (PK-like)"/>
    <property type="match status" value="1"/>
</dbReference>
<dbReference type="InterPro" id="IPR000719">
    <property type="entry name" value="Prot_kinase_dom"/>
</dbReference>
<keyword evidence="2 4" id="KW-0547">Nucleotide-binding</keyword>
<reference evidence="7 8" key="1">
    <citation type="journal article" date="2023" name="Insect Mol. Biol.">
        <title>Genome sequencing provides insights into the evolution of gene families encoding plant cell wall-degrading enzymes in longhorned beetles.</title>
        <authorList>
            <person name="Shin N.R."/>
            <person name="Okamura Y."/>
            <person name="Kirsch R."/>
            <person name="Pauchet Y."/>
        </authorList>
    </citation>
    <scope>NUCLEOTIDE SEQUENCE [LARGE SCALE GENOMIC DNA]</scope>
    <source>
        <strain evidence="7">EAD_L_NR</strain>
    </source>
</reference>
<dbReference type="CDD" id="cd14015">
    <property type="entry name" value="STKc_VRK"/>
    <property type="match status" value="1"/>
</dbReference>
<evidence type="ECO:0000256" key="3">
    <source>
        <dbReference type="ARBA" id="ARBA00022840"/>
    </source>
</evidence>
<evidence type="ECO:0000313" key="8">
    <source>
        <dbReference type="Proteomes" id="UP001159042"/>
    </source>
</evidence>
<evidence type="ECO:0000256" key="1">
    <source>
        <dbReference type="ARBA" id="ARBA00012513"/>
    </source>
</evidence>
<dbReference type="EC" id="2.7.11.1" evidence="1"/>
<dbReference type="PROSITE" id="PS50011">
    <property type="entry name" value="PROTEIN_KINASE_DOM"/>
    <property type="match status" value="1"/>
</dbReference>
<evidence type="ECO:0000256" key="5">
    <source>
        <dbReference type="SAM" id="MobiDB-lite"/>
    </source>
</evidence>
<feature type="compositionally biased region" description="Basic residues" evidence="5">
    <location>
        <begin position="526"/>
        <end position="537"/>
    </location>
</feature>
<keyword evidence="8" id="KW-1185">Reference proteome</keyword>
<feature type="compositionally biased region" description="Polar residues" evidence="5">
    <location>
        <begin position="490"/>
        <end position="499"/>
    </location>
</feature>
<gene>
    <name evidence="7" type="ORF">NQ315_009452</name>
</gene>
<dbReference type="InterPro" id="IPR050235">
    <property type="entry name" value="CK1_Ser-Thr_kinase"/>
</dbReference>
<feature type="region of interest" description="Disordered" evidence="5">
    <location>
        <begin position="357"/>
        <end position="573"/>
    </location>
</feature>
<feature type="compositionally biased region" description="Basic residues" evidence="5">
    <location>
        <begin position="383"/>
        <end position="394"/>
    </location>
</feature>
<dbReference type="SMART" id="SM00220">
    <property type="entry name" value="S_TKc"/>
    <property type="match status" value="1"/>
</dbReference>
<dbReference type="InterPro" id="IPR017441">
    <property type="entry name" value="Protein_kinase_ATP_BS"/>
</dbReference>
<dbReference type="AlphaFoldDB" id="A0AAV8WHA6"/>
<dbReference type="PANTHER" id="PTHR11909">
    <property type="entry name" value="CASEIN KINASE-RELATED"/>
    <property type="match status" value="1"/>
</dbReference>
<feature type="compositionally biased region" description="Polar residues" evidence="5">
    <location>
        <begin position="601"/>
        <end position="611"/>
    </location>
</feature>
<evidence type="ECO:0000256" key="2">
    <source>
        <dbReference type="ARBA" id="ARBA00022741"/>
    </source>
</evidence>
<organism evidence="7 8">
    <name type="scientific">Exocentrus adspersus</name>
    <dbReference type="NCBI Taxonomy" id="1586481"/>
    <lineage>
        <taxon>Eukaryota</taxon>
        <taxon>Metazoa</taxon>
        <taxon>Ecdysozoa</taxon>
        <taxon>Arthropoda</taxon>
        <taxon>Hexapoda</taxon>
        <taxon>Insecta</taxon>
        <taxon>Pterygota</taxon>
        <taxon>Neoptera</taxon>
        <taxon>Endopterygota</taxon>
        <taxon>Coleoptera</taxon>
        <taxon>Polyphaga</taxon>
        <taxon>Cucujiformia</taxon>
        <taxon>Chrysomeloidea</taxon>
        <taxon>Cerambycidae</taxon>
        <taxon>Lamiinae</taxon>
        <taxon>Acanthocinini</taxon>
        <taxon>Exocentrus</taxon>
    </lineage>
</organism>
<dbReference type="PROSITE" id="PS00108">
    <property type="entry name" value="PROTEIN_KINASE_ST"/>
    <property type="match status" value="1"/>
</dbReference>
<keyword evidence="3 4" id="KW-0067">ATP-binding</keyword>
<dbReference type="InterPro" id="IPR008271">
    <property type="entry name" value="Ser/Thr_kinase_AS"/>
</dbReference>
<dbReference type="EMBL" id="JANEYG010000001">
    <property type="protein sequence ID" value="KAJ8925612.1"/>
    <property type="molecule type" value="Genomic_DNA"/>
</dbReference>
<accession>A0AAV8WHA6</accession>
<dbReference type="InterPro" id="IPR011009">
    <property type="entry name" value="Kinase-like_dom_sf"/>
</dbReference>
<feature type="compositionally biased region" description="Basic and acidic residues" evidence="5">
    <location>
        <begin position="516"/>
        <end position="525"/>
    </location>
</feature>
<evidence type="ECO:0000259" key="6">
    <source>
        <dbReference type="PROSITE" id="PS50011"/>
    </source>
</evidence>
<feature type="region of interest" description="Disordered" evidence="5">
    <location>
        <begin position="586"/>
        <end position="611"/>
    </location>
</feature>
<protein>
    <recommendedName>
        <fullName evidence="1">non-specific serine/threonine protein kinase</fullName>
        <ecNumber evidence="1">2.7.11.1</ecNumber>
    </recommendedName>
</protein>
<evidence type="ECO:0000256" key="4">
    <source>
        <dbReference type="PROSITE-ProRule" id="PRU10141"/>
    </source>
</evidence>
<dbReference type="GO" id="GO:0005524">
    <property type="term" value="F:ATP binding"/>
    <property type="evidence" value="ECO:0007669"/>
    <property type="project" value="UniProtKB-UniRule"/>
</dbReference>